<gene>
    <name evidence="2" type="ORF">PAXINDRAFT_103658</name>
</gene>
<evidence type="ECO:0000313" key="2">
    <source>
        <dbReference type="EMBL" id="KIJ05725.1"/>
    </source>
</evidence>
<dbReference type="Proteomes" id="UP000053647">
    <property type="component" value="Unassembled WGS sequence"/>
</dbReference>
<keyword evidence="3" id="KW-1185">Reference proteome</keyword>
<feature type="transmembrane region" description="Helical" evidence="1">
    <location>
        <begin position="83"/>
        <end position="106"/>
    </location>
</feature>
<dbReference type="AlphaFoldDB" id="A0A0C9STX4"/>
<keyword evidence="1" id="KW-0472">Membrane</keyword>
<proteinExistence type="predicted"/>
<accession>A0A0C9STX4</accession>
<evidence type="ECO:0000313" key="3">
    <source>
        <dbReference type="Proteomes" id="UP000053647"/>
    </source>
</evidence>
<sequence>MASIRQSSTLLANSTCRRLTRPTSMKFPAVFVGHPLGLHKGRHMSIFSGIRGLFHKTSRSELPENITTLPFYELPKPPLPIRLTWLFLFLDAVFTGTGAMLVWRYWTQRVDTPGDVEGDALPKHELRPVNQRLAFSCLHLAVGSLVALRLLNQRRSHVRKLWLFPVTVPGRYRTATIAPPLDTVVVETYSWFNPRADFTLERNAYRFAGHKEDVVLRLTPPGEQQDGFILITKGVLINGQPVSREEALRIILDPFEKLKKPATAAKAKGQSKKGR</sequence>
<reference evidence="2 3" key="1">
    <citation type="submission" date="2014-06" db="EMBL/GenBank/DDBJ databases">
        <authorList>
            <consortium name="DOE Joint Genome Institute"/>
            <person name="Kuo A."/>
            <person name="Kohler A."/>
            <person name="Nagy L.G."/>
            <person name="Floudas D."/>
            <person name="Copeland A."/>
            <person name="Barry K.W."/>
            <person name="Cichocki N."/>
            <person name="Veneault-Fourrey C."/>
            <person name="LaButti K."/>
            <person name="Lindquist E.A."/>
            <person name="Lipzen A."/>
            <person name="Lundell T."/>
            <person name="Morin E."/>
            <person name="Murat C."/>
            <person name="Sun H."/>
            <person name="Tunlid A."/>
            <person name="Henrissat B."/>
            <person name="Grigoriev I.V."/>
            <person name="Hibbett D.S."/>
            <person name="Martin F."/>
            <person name="Nordberg H.P."/>
            <person name="Cantor M.N."/>
            <person name="Hua S.X."/>
        </authorList>
    </citation>
    <scope>NUCLEOTIDE SEQUENCE [LARGE SCALE GENOMIC DNA]</scope>
    <source>
        <strain evidence="2 3">ATCC 200175</strain>
    </source>
</reference>
<dbReference type="OrthoDB" id="2607755at2759"/>
<reference evidence="3" key="2">
    <citation type="submission" date="2015-01" db="EMBL/GenBank/DDBJ databases">
        <title>Evolutionary Origins and Diversification of the Mycorrhizal Mutualists.</title>
        <authorList>
            <consortium name="DOE Joint Genome Institute"/>
            <consortium name="Mycorrhizal Genomics Consortium"/>
            <person name="Kohler A."/>
            <person name="Kuo A."/>
            <person name="Nagy L.G."/>
            <person name="Floudas D."/>
            <person name="Copeland A."/>
            <person name="Barry K.W."/>
            <person name="Cichocki N."/>
            <person name="Veneault-Fourrey C."/>
            <person name="LaButti K."/>
            <person name="Lindquist E.A."/>
            <person name="Lipzen A."/>
            <person name="Lundell T."/>
            <person name="Morin E."/>
            <person name="Murat C."/>
            <person name="Riley R."/>
            <person name="Ohm R."/>
            <person name="Sun H."/>
            <person name="Tunlid A."/>
            <person name="Henrissat B."/>
            <person name="Grigoriev I.V."/>
            <person name="Hibbett D.S."/>
            <person name="Martin F."/>
        </authorList>
    </citation>
    <scope>NUCLEOTIDE SEQUENCE [LARGE SCALE GENOMIC DNA]</scope>
    <source>
        <strain evidence="3">ATCC 200175</strain>
    </source>
</reference>
<name>A0A0C9STX4_PAXIN</name>
<feature type="transmembrane region" description="Helical" evidence="1">
    <location>
        <begin position="133"/>
        <end position="151"/>
    </location>
</feature>
<dbReference type="EMBL" id="KN820761">
    <property type="protein sequence ID" value="KIJ05725.1"/>
    <property type="molecule type" value="Genomic_DNA"/>
</dbReference>
<keyword evidence="1" id="KW-0812">Transmembrane</keyword>
<evidence type="ECO:0000256" key="1">
    <source>
        <dbReference type="SAM" id="Phobius"/>
    </source>
</evidence>
<organism evidence="2 3">
    <name type="scientific">Paxillus involutus ATCC 200175</name>
    <dbReference type="NCBI Taxonomy" id="664439"/>
    <lineage>
        <taxon>Eukaryota</taxon>
        <taxon>Fungi</taxon>
        <taxon>Dikarya</taxon>
        <taxon>Basidiomycota</taxon>
        <taxon>Agaricomycotina</taxon>
        <taxon>Agaricomycetes</taxon>
        <taxon>Agaricomycetidae</taxon>
        <taxon>Boletales</taxon>
        <taxon>Paxilineae</taxon>
        <taxon>Paxillaceae</taxon>
        <taxon>Paxillus</taxon>
    </lineage>
</organism>
<dbReference type="HOGENOM" id="CLU_927817_0_0_1"/>
<keyword evidence="1" id="KW-1133">Transmembrane helix</keyword>
<protein>
    <submittedName>
        <fullName evidence="2">Uncharacterized protein</fullName>
    </submittedName>
</protein>